<sequence length="150" mass="15177">MRITFLTLVFVLAACSPGRHSAGHSGGQAATPSHAPTSARPPATPPPPGDEAAPPDDDTGAHTVTFAVKGSVRRASVTYTVPGGRRHHSVVSPPWSRTFTVNDGQSIDVTAHSTGDGELTCTLEVDGDLVKSATSSGGSATVDCGDGLGF</sequence>
<dbReference type="InterPro" id="IPR038468">
    <property type="entry name" value="MmpS_C"/>
</dbReference>
<name>A0A543CRZ1_9ACTN</name>
<gene>
    <name evidence="3" type="ORF">FB559_5572</name>
</gene>
<dbReference type="Gene3D" id="2.60.40.2880">
    <property type="entry name" value="MmpS1-5, C-terminal soluble domain"/>
    <property type="match status" value="1"/>
</dbReference>
<dbReference type="AlphaFoldDB" id="A0A543CRZ1"/>
<feature type="chain" id="PRO_5038369129" description="MmpS family membrane protein" evidence="2">
    <location>
        <begin position="22"/>
        <end position="150"/>
    </location>
</feature>
<feature type="signal peptide" evidence="2">
    <location>
        <begin position="1"/>
        <end position="21"/>
    </location>
</feature>
<dbReference type="Proteomes" id="UP000316096">
    <property type="component" value="Unassembled WGS sequence"/>
</dbReference>
<dbReference type="RefSeq" id="WP_141958995.1">
    <property type="nucleotide sequence ID" value="NZ_VFOZ01000001.1"/>
</dbReference>
<dbReference type="PROSITE" id="PS51257">
    <property type="entry name" value="PROKAR_LIPOPROTEIN"/>
    <property type="match status" value="1"/>
</dbReference>
<reference evidence="3 4" key="1">
    <citation type="submission" date="2019-06" db="EMBL/GenBank/DDBJ databases">
        <title>Sequencing the genomes of 1000 actinobacteria strains.</title>
        <authorList>
            <person name="Klenk H.-P."/>
        </authorList>
    </citation>
    <scope>NUCLEOTIDE SEQUENCE [LARGE SCALE GENOMIC DNA]</scope>
    <source>
        <strain evidence="3 4">DSM 102200</strain>
    </source>
</reference>
<feature type="compositionally biased region" description="Low complexity" evidence="1">
    <location>
        <begin position="29"/>
        <end position="41"/>
    </location>
</feature>
<evidence type="ECO:0000256" key="2">
    <source>
        <dbReference type="SAM" id="SignalP"/>
    </source>
</evidence>
<keyword evidence="2" id="KW-0732">Signal</keyword>
<keyword evidence="4" id="KW-1185">Reference proteome</keyword>
<evidence type="ECO:0000313" key="3">
    <source>
        <dbReference type="EMBL" id="TQL99871.1"/>
    </source>
</evidence>
<dbReference type="EMBL" id="VFOZ01000001">
    <property type="protein sequence ID" value="TQL99871.1"/>
    <property type="molecule type" value="Genomic_DNA"/>
</dbReference>
<organism evidence="3 4">
    <name type="scientific">Actinoallomurus bryophytorum</name>
    <dbReference type="NCBI Taxonomy" id="1490222"/>
    <lineage>
        <taxon>Bacteria</taxon>
        <taxon>Bacillati</taxon>
        <taxon>Actinomycetota</taxon>
        <taxon>Actinomycetes</taxon>
        <taxon>Streptosporangiales</taxon>
        <taxon>Thermomonosporaceae</taxon>
        <taxon>Actinoallomurus</taxon>
    </lineage>
</organism>
<evidence type="ECO:0000313" key="4">
    <source>
        <dbReference type="Proteomes" id="UP000316096"/>
    </source>
</evidence>
<protein>
    <recommendedName>
        <fullName evidence="5">MmpS family membrane protein</fullName>
    </recommendedName>
</protein>
<evidence type="ECO:0000256" key="1">
    <source>
        <dbReference type="SAM" id="MobiDB-lite"/>
    </source>
</evidence>
<feature type="region of interest" description="Disordered" evidence="1">
    <location>
        <begin position="19"/>
        <end position="62"/>
    </location>
</feature>
<accession>A0A543CRZ1</accession>
<evidence type="ECO:0008006" key="5">
    <source>
        <dbReference type="Google" id="ProtNLM"/>
    </source>
</evidence>
<proteinExistence type="predicted"/>
<comment type="caution">
    <text evidence="3">The sequence shown here is derived from an EMBL/GenBank/DDBJ whole genome shotgun (WGS) entry which is preliminary data.</text>
</comment>